<dbReference type="Proteomes" id="UP001209540">
    <property type="component" value="Unassembled WGS sequence"/>
</dbReference>
<sequence length="161" mass="19038">MVYTITFQVNLKKIKKRSIYYKKYLLYLSDVIDKTDRIWTISESDPSIRIGIRMLNVRIYEKHLSTKNSSGKLSESNKQFVNEAYVEVSIGKSVENEMKKLPSKSNYEHLSHFNIIDPNDKLSCSEYFTEADINENRDYQLLLFNLFLKDYNNILINTKML</sequence>
<proteinExistence type="predicted"/>
<accession>A0AAD5K919</accession>
<comment type="caution">
    <text evidence="1">The sequence shown here is derived from an EMBL/GenBank/DDBJ whole genome shotgun (WGS) entry which is preliminary data.</text>
</comment>
<organism evidence="1 2">
    <name type="scientific">Phascolomyces articulosus</name>
    <dbReference type="NCBI Taxonomy" id="60185"/>
    <lineage>
        <taxon>Eukaryota</taxon>
        <taxon>Fungi</taxon>
        <taxon>Fungi incertae sedis</taxon>
        <taxon>Mucoromycota</taxon>
        <taxon>Mucoromycotina</taxon>
        <taxon>Mucoromycetes</taxon>
        <taxon>Mucorales</taxon>
        <taxon>Lichtheimiaceae</taxon>
        <taxon>Phascolomyces</taxon>
    </lineage>
</organism>
<reference evidence="1" key="1">
    <citation type="journal article" date="2022" name="IScience">
        <title>Evolution of zygomycete secretomes and the origins of terrestrial fungal ecologies.</title>
        <authorList>
            <person name="Chang Y."/>
            <person name="Wang Y."/>
            <person name="Mondo S."/>
            <person name="Ahrendt S."/>
            <person name="Andreopoulos W."/>
            <person name="Barry K."/>
            <person name="Beard J."/>
            <person name="Benny G.L."/>
            <person name="Blankenship S."/>
            <person name="Bonito G."/>
            <person name="Cuomo C."/>
            <person name="Desiro A."/>
            <person name="Gervers K.A."/>
            <person name="Hundley H."/>
            <person name="Kuo A."/>
            <person name="LaButti K."/>
            <person name="Lang B.F."/>
            <person name="Lipzen A."/>
            <person name="O'Donnell K."/>
            <person name="Pangilinan J."/>
            <person name="Reynolds N."/>
            <person name="Sandor L."/>
            <person name="Smith M.E."/>
            <person name="Tsang A."/>
            <person name="Grigoriev I.V."/>
            <person name="Stajich J.E."/>
            <person name="Spatafora J.W."/>
        </authorList>
    </citation>
    <scope>NUCLEOTIDE SEQUENCE</scope>
    <source>
        <strain evidence="1">RSA 2281</strain>
    </source>
</reference>
<evidence type="ECO:0000313" key="1">
    <source>
        <dbReference type="EMBL" id="KAI9274847.1"/>
    </source>
</evidence>
<name>A0AAD5K919_9FUNG</name>
<gene>
    <name evidence="1" type="ORF">BDA99DRAFT_533450</name>
</gene>
<protein>
    <submittedName>
        <fullName evidence="1">Uncharacterized protein</fullName>
    </submittedName>
</protein>
<dbReference type="EMBL" id="JAIXMP010000004">
    <property type="protein sequence ID" value="KAI9274847.1"/>
    <property type="molecule type" value="Genomic_DNA"/>
</dbReference>
<reference evidence="1" key="2">
    <citation type="submission" date="2023-02" db="EMBL/GenBank/DDBJ databases">
        <authorList>
            <consortium name="DOE Joint Genome Institute"/>
            <person name="Mondo S.J."/>
            <person name="Chang Y."/>
            <person name="Wang Y."/>
            <person name="Ahrendt S."/>
            <person name="Andreopoulos W."/>
            <person name="Barry K."/>
            <person name="Beard J."/>
            <person name="Benny G.L."/>
            <person name="Blankenship S."/>
            <person name="Bonito G."/>
            <person name="Cuomo C."/>
            <person name="Desiro A."/>
            <person name="Gervers K.A."/>
            <person name="Hundley H."/>
            <person name="Kuo A."/>
            <person name="LaButti K."/>
            <person name="Lang B.F."/>
            <person name="Lipzen A."/>
            <person name="O'Donnell K."/>
            <person name="Pangilinan J."/>
            <person name="Reynolds N."/>
            <person name="Sandor L."/>
            <person name="Smith M.W."/>
            <person name="Tsang A."/>
            <person name="Grigoriev I.V."/>
            <person name="Stajich J.E."/>
            <person name="Spatafora J.W."/>
        </authorList>
    </citation>
    <scope>NUCLEOTIDE SEQUENCE</scope>
    <source>
        <strain evidence="1">RSA 2281</strain>
    </source>
</reference>
<dbReference type="AlphaFoldDB" id="A0AAD5K919"/>
<evidence type="ECO:0000313" key="2">
    <source>
        <dbReference type="Proteomes" id="UP001209540"/>
    </source>
</evidence>
<keyword evidence="2" id="KW-1185">Reference proteome</keyword>